<accession>A0ABQ8M4S0</accession>
<evidence type="ECO:0000256" key="6">
    <source>
        <dbReference type="ARBA" id="ARBA00022827"/>
    </source>
</evidence>
<protein>
    <submittedName>
        <fullName evidence="9">Peroxisomal N(1)-acetyl-spermine/spermidine oxidase</fullName>
    </submittedName>
</protein>
<name>A0ABQ8M4S0_LABRO</name>
<keyword evidence="4" id="KW-0963">Cytoplasm</keyword>
<sequence length="802" mass="90038">MALRSATDSQIYIVGCGIAGIGVAQKLLKHGFHNVHIIEATARSGGRIRTGRLGDNIVEIGANWIHGPSKENPVFRLACEYQLLDKESMSEENQAIDIGGHPLFVPNWFTSSGRKLGLETMGPVVEFYMKLLERSQQFNDTGGEPLPSVGEFVKAEVERLAPEEWKEDQNNFAVKMAMINTLLKLECCVSGTHTMDDVGLGAFGMYKTLPGLDCTFPGGYEGLIDHMMKELPKDIVLYNKPVKCIHWNYTKNGPKTTGTSFPVMIECVNGETFAADHVIVTVSLGYLKKHQSTFLSPPPPLHKLHSIQRMGYGTNNKIFLEFEQPFWDEDCELIYLIWEDETHLSDVVSNVKMSWIRKLIGFTVLKPTERYGHVLCGWIAGRESEYMETLSEHEVLHRNPSLTPRKLLRSQWFHDPYSCGSYTYVAKGCSGSDIDNLAEPLPLKGSNSKSLQVLFAGEATHRSFFSTVHGALLSGWREAERLISHYTSASGSGGRIRTGRLGDNIVEIGANWIHGPSKENPVFRLACEYQLLNKESMSEENQSIDFGVHHRRFVPNWFTSLGWKLGPEMMGPVVEFYINLLERSQQFYDSGGEPLPSIGEFVKAEEWKEDQDNFALRLGMINTLLKVECCVSGTHTMDNDGLHKLHSIQRMGYGTNNKIFLEFEQPFWDEDCELIYLIWEDETHLADVVSNIWTRCSVDGSQGNPTLTPRKLLRSQWFHDPYSCGSYTYVAKGCSGSDIENLAEPLPLKGSNSKSLQVLFAGEATHRSFFSTVHGVLLSGWREAERLISHYSPASGSFSSKL</sequence>
<organism evidence="9 10">
    <name type="scientific">Labeo rohita</name>
    <name type="common">Indian major carp</name>
    <name type="synonym">Cyprinus rohita</name>
    <dbReference type="NCBI Taxonomy" id="84645"/>
    <lineage>
        <taxon>Eukaryota</taxon>
        <taxon>Metazoa</taxon>
        <taxon>Chordata</taxon>
        <taxon>Craniata</taxon>
        <taxon>Vertebrata</taxon>
        <taxon>Euteleostomi</taxon>
        <taxon>Actinopterygii</taxon>
        <taxon>Neopterygii</taxon>
        <taxon>Teleostei</taxon>
        <taxon>Ostariophysi</taxon>
        <taxon>Cypriniformes</taxon>
        <taxon>Cyprinidae</taxon>
        <taxon>Labeoninae</taxon>
        <taxon>Labeonini</taxon>
        <taxon>Labeo</taxon>
    </lineage>
</organism>
<evidence type="ECO:0000313" key="9">
    <source>
        <dbReference type="EMBL" id="KAI2657890.1"/>
    </source>
</evidence>
<dbReference type="Gene3D" id="3.50.50.60">
    <property type="entry name" value="FAD/NAD(P)-binding domain"/>
    <property type="match status" value="3"/>
</dbReference>
<evidence type="ECO:0000256" key="3">
    <source>
        <dbReference type="ARBA" id="ARBA00005995"/>
    </source>
</evidence>
<dbReference type="EMBL" id="JACTAM010000013">
    <property type="protein sequence ID" value="KAI2657890.1"/>
    <property type="molecule type" value="Genomic_DNA"/>
</dbReference>
<proteinExistence type="inferred from homology"/>
<keyword evidence="6" id="KW-0274">FAD</keyword>
<dbReference type="PANTHER" id="PTHR10742:SF405">
    <property type="entry name" value="PEROXISOMAL N(1)-ACETYL-SPERMINE_SPERMIDINE OXIDASE"/>
    <property type="match status" value="1"/>
</dbReference>
<comment type="cofactor">
    <cofactor evidence="1">
        <name>FAD</name>
        <dbReference type="ChEBI" id="CHEBI:57692"/>
    </cofactor>
</comment>
<dbReference type="Pfam" id="PF01593">
    <property type="entry name" value="Amino_oxidase"/>
    <property type="match status" value="3"/>
</dbReference>
<evidence type="ECO:0000256" key="1">
    <source>
        <dbReference type="ARBA" id="ARBA00001974"/>
    </source>
</evidence>
<dbReference type="SUPFAM" id="SSF54373">
    <property type="entry name" value="FAD-linked reductases, C-terminal domain"/>
    <property type="match status" value="2"/>
</dbReference>
<keyword evidence="5" id="KW-0285">Flavoprotein</keyword>
<feature type="domain" description="Amine oxidase" evidence="8">
    <location>
        <begin position="493"/>
        <end position="542"/>
    </location>
</feature>
<comment type="subcellular location">
    <subcellularLocation>
        <location evidence="2">Cytoplasm</location>
    </subcellularLocation>
</comment>
<comment type="caution">
    <text evidence="9">The sequence shown here is derived from an EMBL/GenBank/DDBJ whole genome shotgun (WGS) entry which is preliminary data.</text>
</comment>
<dbReference type="PANTHER" id="PTHR10742">
    <property type="entry name" value="FLAVIN MONOAMINE OXIDASE"/>
    <property type="match status" value="1"/>
</dbReference>
<dbReference type="InterPro" id="IPR036188">
    <property type="entry name" value="FAD/NAD-bd_sf"/>
</dbReference>
<dbReference type="SUPFAM" id="SSF51905">
    <property type="entry name" value="FAD/NAD(P)-binding domain"/>
    <property type="match status" value="2"/>
</dbReference>
<dbReference type="InterPro" id="IPR050281">
    <property type="entry name" value="Flavin_monoamine_oxidase"/>
</dbReference>
<reference evidence="9 10" key="1">
    <citation type="submission" date="2022-01" db="EMBL/GenBank/DDBJ databases">
        <title>A high-quality chromosome-level genome assembly of rohu carp, Labeo rohita.</title>
        <authorList>
            <person name="Arick M.A. II"/>
            <person name="Hsu C.-Y."/>
            <person name="Magbanua Z."/>
            <person name="Pechanova O."/>
            <person name="Grover C."/>
            <person name="Miller E."/>
            <person name="Thrash A."/>
            <person name="Ezzel L."/>
            <person name="Alam S."/>
            <person name="Benzie J."/>
            <person name="Hamilton M."/>
            <person name="Karsi A."/>
            <person name="Lawrence M.L."/>
            <person name="Peterson D.G."/>
        </authorList>
    </citation>
    <scope>NUCLEOTIDE SEQUENCE [LARGE SCALE GENOMIC DNA]</scope>
    <source>
        <strain evidence="10">BAU-BD-2019</strain>
        <tissue evidence="9">Blood</tissue>
    </source>
</reference>
<dbReference type="Proteomes" id="UP000830375">
    <property type="component" value="Unassembled WGS sequence"/>
</dbReference>
<feature type="domain" description="Amine oxidase" evidence="8">
    <location>
        <begin position="708"/>
        <end position="788"/>
    </location>
</feature>
<dbReference type="Gene3D" id="3.90.660.10">
    <property type="match status" value="1"/>
</dbReference>
<evidence type="ECO:0000256" key="4">
    <source>
        <dbReference type="ARBA" id="ARBA00022490"/>
    </source>
</evidence>
<comment type="similarity">
    <text evidence="3">Belongs to the flavin monoamine oxidase family.</text>
</comment>
<keyword evidence="10" id="KW-1185">Reference proteome</keyword>
<feature type="domain" description="Amine oxidase" evidence="8">
    <location>
        <begin position="18"/>
        <end position="483"/>
    </location>
</feature>
<keyword evidence="7" id="KW-0560">Oxidoreductase</keyword>
<evidence type="ECO:0000259" key="8">
    <source>
        <dbReference type="Pfam" id="PF01593"/>
    </source>
</evidence>
<evidence type="ECO:0000313" key="10">
    <source>
        <dbReference type="Proteomes" id="UP000830375"/>
    </source>
</evidence>
<evidence type="ECO:0000256" key="2">
    <source>
        <dbReference type="ARBA" id="ARBA00004496"/>
    </source>
</evidence>
<evidence type="ECO:0000256" key="7">
    <source>
        <dbReference type="ARBA" id="ARBA00023002"/>
    </source>
</evidence>
<dbReference type="InterPro" id="IPR002937">
    <property type="entry name" value="Amino_oxidase"/>
</dbReference>
<gene>
    <name evidence="9" type="ORF">H4Q32_009310</name>
</gene>
<evidence type="ECO:0000256" key="5">
    <source>
        <dbReference type="ARBA" id="ARBA00022630"/>
    </source>
</evidence>